<comment type="caution">
    <text evidence="1">The sequence shown here is derived from an EMBL/GenBank/DDBJ whole genome shotgun (WGS) entry which is preliminary data.</text>
</comment>
<sequence length="115" mass="12533">MAASAAEMGSKKAYWAGHIGRWQRSGLSQGAYCREHGLSQSSLGYWRKRLGATNDREAASFVTIVPVPLLASAQPDMANAPEPLLVHVGNAFRIEIRGDFVGPVLEKLVRTLTRL</sequence>
<dbReference type="Proteomes" id="UP000006250">
    <property type="component" value="Unassembled WGS sequence"/>
</dbReference>
<gene>
    <name evidence="1" type="ORF">DesfrDRAFT_4158</name>
</gene>
<organism evidence="1 2">
    <name type="scientific">Solidesulfovibrio fructosivorans JJ]</name>
    <dbReference type="NCBI Taxonomy" id="596151"/>
    <lineage>
        <taxon>Bacteria</taxon>
        <taxon>Pseudomonadati</taxon>
        <taxon>Thermodesulfobacteriota</taxon>
        <taxon>Desulfovibrionia</taxon>
        <taxon>Desulfovibrionales</taxon>
        <taxon>Desulfovibrionaceae</taxon>
        <taxon>Solidesulfovibrio</taxon>
    </lineage>
</organism>
<dbReference type="AlphaFoldDB" id="E1K2Q8"/>
<dbReference type="eggNOG" id="COG2963">
    <property type="taxonomic scope" value="Bacteria"/>
</dbReference>
<proteinExistence type="predicted"/>
<dbReference type="OrthoDB" id="8526851at2"/>
<dbReference type="RefSeq" id="WP_005997287.1">
    <property type="nucleotide sequence ID" value="NZ_AECZ01000073.1"/>
</dbReference>
<dbReference type="NCBIfam" id="NF047593">
    <property type="entry name" value="IS66_ISAeme5_TnpA"/>
    <property type="match status" value="1"/>
</dbReference>
<evidence type="ECO:0000313" key="2">
    <source>
        <dbReference type="Proteomes" id="UP000006250"/>
    </source>
</evidence>
<keyword evidence="2" id="KW-1185">Reference proteome</keyword>
<evidence type="ECO:0000313" key="1">
    <source>
        <dbReference type="EMBL" id="EFL49106.1"/>
    </source>
</evidence>
<accession>E1K2Q8</accession>
<reference evidence="1 2" key="1">
    <citation type="submission" date="2010-08" db="EMBL/GenBank/DDBJ databases">
        <title>The draft genome of Desulfovibrio fructosovorans JJ.</title>
        <authorList>
            <consortium name="US DOE Joint Genome Institute (JGI-PGF)"/>
            <person name="Lucas S."/>
            <person name="Copeland A."/>
            <person name="Lapidus A."/>
            <person name="Cheng J.-F."/>
            <person name="Bruce D."/>
            <person name="Goodwin L."/>
            <person name="Pitluck S."/>
            <person name="Land M.L."/>
            <person name="Hauser L."/>
            <person name="Chang Y.-J."/>
            <person name="Jeffries C."/>
            <person name="Wall J.D."/>
            <person name="Stahl D.A."/>
            <person name="Arkin A.P."/>
            <person name="Dehal P."/>
            <person name="Stolyar S.M."/>
            <person name="Hazen T.C."/>
            <person name="Woyke T.J."/>
        </authorList>
    </citation>
    <scope>NUCLEOTIDE SEQUENCE [LARGE SCALE GENOMIC DNA]</scope>
    <source>
        <strain evidence="1 2">JJ</strain>
    </source>
</reference>
<dbReference type="STRING" id="596151.DesfrDRAFT_4158"/>
<protein>
    <submittedName>
        <fullName evidence="1">Putative transposase orf1 for insertion sequence element</fullName>
    </submittedName>
</protein>
<name>E1K2Q8_SOLFR</name>
<dbReference type="EMBL" id="AECZ01000073">
    <property type="protein sequence ID" value="EFL49106.1"/>
    <property type="molecule type" value="Genomic_DNA"/>
</dbReference>